<sequence length="158" mass="18285">MDTEELKKIKELKEQADNLGYWLYKKPKAKTSWQDICCVLAEKYQLDTTEIRDVLQALYDKHTSHREAAKECGVSAGTFYSKMCSLGIKRRNTGGAQHVGVSLQPKLFGFLDEKTMIHVWRKKLTVKQIQKLLRACDVKISLDALQKRVQKLQKEEQK</sequence>
<gene>
    <name evidence="2" type="ORF">MM415A05995_0006</name>
    <name evidence="1" type="ORF">MM415B00626_0047</name>
</gene>
<proteinExistence type="predicted"/>
<protein>
    <submittedName>
        <fullName evidence="2">Uncharacterized protein</fullName>
    </submittedName>
</protein>
<accession>A0A6M3JI03</accession>
<name>A0A6M3JI03_9ZZZZ</name>
<dbReference type="EMBL" id="MT141638">
    <property type="protein sequence ID" value="QJA68671.1"/>
    <property type="molecule type" value="Genomic_DNA"/>
</dbReference>
<evidence type="ECO:0000313" key="2">
    <source>
        <dbReference type="EMBL" id="QJA68671.1"/>
    </source>
</evidence>
<dbReference type="EMBL" id="MT141498">
    <property type="protein sequence ID" value="QJA63514.1"/>
    <property type="molecule type" value="Genomic_DNA"/>
</dbReference>
<reference evidence="2" key="1">
    <citation type="submission" date="2020-03" db="EMBL/GenBank/DDBJ databases">
        <title>The deep terrestrial virosphere.</title>
        <authorList>
            <person name="Holmfeldt K."/>
            <person name="Nilsson E."/>
            <person name="Simone D."/>
            <person name="Lopez-Fernandez M."/>
            <person name="Wu X."/>
            <person name="de Brujin I."/>
            <person name="Lundin D."/>
            <person name="Andersson A."/>
            <person name="Bertilsson S."/>
            <person name="Dopson M."/>
        </authorList>
    </citation>
    <scope>NUCLEOTIDE SEQUENCE</scope>
    <source>
        <strain evidence="2">MM415A05995</strain>
        <strain evidence="1">MM415B00626</strain>
    </source>
</reference>
<evidence type="ECO:0000313" key="1">
    <source>
        <dbReference type="EMBL" id="QJA63514.1"/>
    </source>
</evidence>
<organism evidence="2">
    <name type="scientific">viral metagenome</name>
    <dbReference type="NCBI Taxonomy" id="1070528"/>
    <lineage>
        <taxon>unclassified sequences</taxon>
        <taxon>metagenomes</taxon>
        <taxon>organismal metagenomes</taxon>
    </lineage>
</organism>
<dbReference type="AlphaFoldDB" id="A0A6M3JI03"/>